<dbReference type="EMBL" id="QRDW01000018">
    <property type="protein sequence ID" value="RED43790.1"/>
    <property type="molecule type" value="Genomic_DNA"/>
</dbReference>
<dbReference type="RefSeq" id="WP_115939423.1">
    <property type="nucleotide sequence ID" value="NZ_QRDW01000018.1"/>
</dbReference>
<dbReference type="Proteomes" id="UP000256845">
    <property type="component" value="Unassembled WGS sequence"/>
</dbReference>
<protein>
    <recommendedName>
        <fullName evidence="3">Lipoprotein</fullName>
    </recommendedName>
</protein>
<evidence type="ECO:0008006" key="3">
    <source>
        <dbReference type="Google" id="ProtNLM"/>
    </source>
</evidence>
<accession>A0A3D9H2T3</accession>
<evidence type="ECO:0000313" key="2">
    <source>
        <dbReference type="Proteomes" id="UP000256845"/>
    </source>
</evidence>
<keyword evidence="2" id="KW-1185">Reference proteome</keyword>
<dbReference type="PROSITE" id="PS51257">
    <property type="entry name" value="PROKAR_LIPOPROTEIN"/>
    <property type="match status" value="1"/>
</dbReference>
<name>A0A3D9H2T3_9PROT</name>
<gene>
    <name evidence="1" type="ORF">DFP90_11813</name>
</gene>
<reference evidence="1 2" key="1">
    <citation type="submission" date="2018-07" db="EMBL/GenBank/DDBJ databases">
        <title>Genomic Encyclopedia of Type Strains, Phase III (KMG-III): the genomes of soil and plant-associated and newly described type strains.</title>
        <authorList>
            <person name="Whitman W."/>
        </authorList>
    </citation>
    <scope>NUCLEOTIDE SEQUENCE [LARGE SCALE GENOMIC DNA]</scope>
    <source>
        <strain evidence="1 2">CECT 8488</strain>
    </source>
</reference>
<organism evidence="1 2">
    <name type="scientific">Aestuariispira insulae</name>
    <dbReference type="NCBI Taxonomy" id="1461337"/>
    <lineage>
        <taxon>Bacteria</taxon>
        <taxon>Pseudomonadati</taxon>
        <taxon>Pseudomonadota</taxon>
        <taxon>Alphaproteobacteria</taxon>
        <taxon>Rhodospirillales</taxon>
        <taxon>Kiloniellaceae</taxon>
        <taxon>Aestuariispira</taxon>
    </lineage>
</organism>
<evidence type="ECO:0000313" key="1">
    <source>
        <dbReference type="EMBL" id="RED43790.1"/>
    </source>
</evidence>
<proteinExistence type="predicted"/>
<sequence length="156" mass="16747">MKRIALSITLLVLSGCQTGGLLDLLPPGQRVWQTEKPASQPLSVNQMLAKVRTQSPAPAMPKTSGSCHEFSADFRSVDLNAADLMQLEAFIKQREHQNWAAARVIADTGLDSAKAMQAAVRLARYVDSPRLPVSVGYGELTNAALNLQASCADKDG</sequence>
<dbReference type="AlphaFoldDB" id="A0A3D9H2T3"/>
<comment type="caution">
    <text evidence="1">The sequence shown here is derived from an EMBL/GenBank/DDBJ whole genome shotgun (WGS) entry which is preliminary data.</text>
</comment>